<keyword evidence="2" id="KW-1133">Transmembrane helix</keyword>
<reference evidence="3 4" key="1">
    <citation type="submission" date="2017-10" db="EMBL/GenBank/DDBJ databases">
        <title>Sequencing the genomes of 1000 actinobacteria strains.</title>
        <authorList>
            <person name="Klenk H.-P."/>
        </authorList>
    </citation>
    <scope>NUCLEOTIDE SEQUENCE [LARGE SCALE GENOMIC DNA]</scope>
    <source>
        <strain evidence="3 4">DSM 21801</strain>
    </source>
</reference>
<feature type="transmembrane region" description="Helical" evidence="2">
    <location>
        <begin position="57"/>
        <end position="76"/>
    </location>
</feature>
<feature type="transmembrane region" description="Helical" evidence="2">
    <location>
        <begin position="118"/>
        <end position="139"/>
    </location>
</feature>
<accession>A0A2A9D0Z5</accession>
<name>A0A2A9D0Z5_9MICO</name>
<feature type="compositionally biased region" description="Polar residues" evidence="1">
    <location>
        <begin position="1"/>
        <end position="12"/>
    </location>
</feature>
<organism evidence="3 4">
    <name type="scientific">Serinibacter salmoneus</name>
    <dbReference type="NCBI Taxonomy" id="556530"/>
    <lineage>
        <taxon>Bacteria</taxon>
        <taxon>Bacillati</taxon>
        <taxon>Actinomycetota</taxon>
        <taxon>Actinomycetes</taxon>
        <taxon>Micrococcales</taxon>
        <taxon>Beutenbergiaceae</taxon>
        <taxon>Serinibacter</taxon>
    </lineage>
</organism>
<evidence type="ECO:0000313" key="4">
    <source>
        <dbReference type="Proteomes" id="UP000224915"/>
    </source>
</evidence>
<dbReference type="Proteomes" id="UP000224915">
    <property type="component" value="Unassembled WGS sequence"/>
</dbReference>
<keyword evidence="4" id="KW-1185">Reference proteome</keyword>
<proteinExistence type="predicted"/>
<feature type="transmembrane region" description="Helical" evidence="2">
    <location>
        <begin position="159"/>
        <end position="180"/>
    </location>
</feature>
<comment type="caution">
    <text evidence="3">The sequence shown here is derived from an EMBL/GenBank/DDBJ whole genome shotgun (WGS) entry which is preliminary data.</text>
</comment>
<dbReference type="EMBL" id="PDJD01000001">
    <property type="protein sequence ID" value="PFG19935.1"/>
    <property type="molecule type" value="Genomic_DNA"/>
</dbReference>
<dbReference type="AlphaFoldDB" id="A0A2A9D0Z5"/>
<evidence type="ECO:0000256" key="2">
    <source>
        <dbReference type="SAM" id="Phobius"/>
    </source>
</evidence>
<feature type="transmembrane region" description="Helical" evidence="2">
    <location>
        <begin position="82"/>
        <end position="106"/>
    </location>
</feature>
<keyword evidence="2" id="KW-0812">Transmembrane</keyword>
<protein>
    <submittedName>
        <fullName evidence="3">Uncharacterized protein</fullName>
    </submittedName>
</protein>
<feature type="compositionally biased region" description="Basic and acidic residues" evidence="1">
    <location>
        <begin position="17"/>
        <end position="39"/>
    </location>
</feature>
<feature type="region of interest" description="Disordered" evidence="1">
    <location>
        <begin position="1"/>
        <end position="44"/>
    </location>
</feature>
<feature type="transmembrane region" description="Helical" evidence="2">
    <location>
        <begin position="217"/>
        <end position="235"/>
    </location>
</feature>
<evidence type="ECO:0000256" key="1">
    <source>
        <dbReference type="SAM" id="MobiDB-lite"/>
    </source>
</evidence>
<dbReference type="RefSeq" id="WP_098468985.1">
    <property type="nucleotide sequence ID" value="NZ_PDJD01000001.1"/>
</dbReference>
<gene>
    <name evidence="3" type="ORF">ATL40_1514</name>
</gene>
<sequence length="267" mass="26829">MTSSPDDATPATTPHAGCDHDHDAHAGHAHTGADPHADAPDPLGEAPERIAAARRRLWPRIALGVIGIGLGAVLGVNAGIGAAAGTVVGVLSALAWLIAAWGGILLASLARRGQYTTIALGQVLAAALAPAAGAGIALLGRALATTPIEVSAAGWPGRLAPIAVAAAAGWLLAGAVGEAVRLRALRSQLTRQDEVGLRSRAEAEQLETAALVRAERLALLLALAFGLAVGAMVLLPWLVLVLVPLAAAGAAWLGLRPLRESAGARQN</sequence>
<evidence type="ECO:0000313" key="3">
    <source>
        <dbReference type="EMBL" id="PFG19935.1"/>
    </source>
</evidence>
<keyword evidence="2" id="KW-0472">Membrane</keyword>